<dbReference type="PANTHER" id="PTHR34956:SF1">
    <property type="entry name" value="DUF4005 DOMAIN-CONTAINING PROTEIN"/>
    <property type="match status" value="1"/>
</dbReference>
<gene>
    <name evidence="1" type="ORF">CASFOL_009823</name>
</gene>
<evidence type="ECO:0000313" key="1">
    <source>
        <dbReference type="EMBL" id="KAL3644643.1"/>
    </source>
</evidence>
<sequence length="126" mass="14713">MDFRSIHEYEEEYDVIYDELRQQVMQLTADDEDVDESEMKNLNVIEARKQGPLLYGHKPGSYYYDWPGINKEDCGATPAWMLSLWRSGNGTGVFIPRTVQYGMKNNRSRRKKNVRGIAYRPVARTS</sequence>
<dbReference type="PANTHER" id="PTHR34956">
    <property type="entry name" value="OS05G0397300 PROTEIN"/>
    <property type="match status" value="1"/>
</dbReference>
<evidence type="ECO:0000313" key="2">
    <source>
        <dbReference type="Proteomes" id="UP001632038"/>
    </source>
</evidence>
<dbReference type="Proteomes" id="UP001632038">
    <property type="component" value="Unassembled WGS sequence"/>
</dbReference>
<reference evidence="2" key="1">
    <citation type="journal article" date="2024" name="IScience">
        <title>Strigolactones Initiate the Formation of Haustorium-like Structures in Castilleja.</title>
        <authorList>
            <person name="Buerger M."/>
            <person name="Peterson D."/>
            <person name="Chory J."/>
        </authorList>
    </citation>
    <scope>NUCLEOTIDE SEQUENCE [LARGE SCALE GENOMIC DNA]</scope>
</reference>
<proteinExistence type="predicted"/>
<organism evidence="1 2">
    <name type="scientific">Castilleja foliolosa</name>
    <dbReference type="NCBI Taxonomy" id="1961234"/>
    <lineage>
        <taxon>Eukaryota</taxon>
        <taxon>Viridiplantae</taxon>
        <taxon>Streptophyta</taxon>
        <taxon>Embryophyta</taxon>
        <taxon>Tracheophyta</taxon>
        <taxon>Spermatophyta</taxon>
        <taxon>Magnoliopsida</taxon>
        <taxon>eudicotyledons</taxon>
        <taxon>Gunneridae</taxon>
        <taxon>Pentapetalae</taxon>
        <taxon>asterids</taxon>
        <taxon>lamiids</taxon>
        <taxon>Lamiales</taxon>
        <taxon>Orobanchaceae</taxon>
        <taxon>Pedicularideae</taxon>
        <taxon>Castillejinae</taxon>
        <taxon>Castilleja</taxon>
    </lineage>
</organism>
<dbReference type="AlphaFoldDB" id="A0ABD3DRC9"/>
<protein>
    <submittedName>
        <fullName evidence="1">Uncharacterized protein</fullName>
    </submittedName>
</protein>
<comment type="caution">
    <text evidence="1">The sequence shown here is derived from an EMBL/GenBank/DDBJ whole genome shotgun (WGS) entry which is preliminary data.</text>
</comment>
<keyword evidence="2" id="KW-1185">Reference proteome</keyword>
<name>A0ABD3DRC9_9LAMI</name>
<accession>A0ABD3DRC9</accession>
<dbReference type="EMBL" id="JAVIJP010000013">
    <property type="protein sequence ID" value="KAL3644643.1"/>
    <property type="molecule type" value="Genomic_DNA"/>
</dbReference>